<feature type="chain" id="PRO_5002769868" description="Calcium-binding protein" evidence="1">
    <location>
        <begin position="32"/>
        <end position="262"/>
    </location>
</feature>
<dbReference type="EMBL" id="AP009493">
    <property type="protein sequence ID" value="BAG19966.1"/>
    <property type="molecule type" value="Genomic_DNA"/>
</dbReference>
<feature type="signal peptide" evidence="1">
    <location>
        <begin position="1"/>
        <end position="31"/>
    </location>
</feature>
<proteinExistence type="predicted"/>
<protein>
    <recommendedName>
        <fullName evidence="4">Calcium-binding protein</fullName>
    </recommendedName>
</protein>
<organism evidence="2 3">
    <name type="scientific">Streptomyces griseus subsp. griseus (strain JCM 4626 / CBS 651.72 / NBRC 13350 / KCC S-0626 / ISP 5235)</name>
    <dbReference type="NCBI Taxonomy" id="455632"/>
    <lineage>
        <taxon>Bacteria</taxon>
        <taxon>Bacillati</taxon>
        <taxon>Actinomycetota</taxon>
        <taxon>Actinomycetes</taxon>
        <taxon>Kitasatosporales</taxon>
        <taxon>Streptomycetaceae</taxon>
        <taxon>Streptomyces</taxon>
    </lineage>
</organism>
<evidence type="ECO:0008006" key="4">
    <source>
        <dbReference type="Google" id="ProtNLM"/>
    </source>
</evidence>
<name>B1VKT8_STRGG</name>
<sequence length="262" mass="28028">MKTMKRATRRAVVAGAAAAVFTGVAAVPAGAAEGGVAFSRVTFNGGKPIVIGVKKEVELYVTFRMTTKLKHKSSPTVFPYRGKLGSSETLWNSMLVNDCVVVDKAKGICGFEEWLTIDPRHYDFGNEDAGAWKTAAQLYLPKGAEDIDDVKLPLQVKRATRVTVNASPEPVVKGKTLTVTGKVSRANWDTHTYQGYGGRSVSLQFKAAGSSSYKTVKKVTSSKTGSLKTTVKATGAGTWRWTYYGNTTSGASSSSGDRVALR</sequence>
<dbReference type="AlphaFoldDB" id="B1VKT8"/>
<dbReference type="KEGG" id="sgr:SGR_3137"/>
<dbReference type="InterPro" id="IPR006311">
    <property type="entry name" value="TAT_signal"/>
</dbReference>
<evidence type="ECO:0000256" key="1">
    <source>
        <dbReference type="SAM" id="SignalP"/>
    </source>
</evidence>
<dbReference type="eggNOG" id="ENOG502ZMJU">
    <property type="taxonomic scope" value="Bacteria"/>
</dbReference>
<accession>B1VKT8</accession>
<dbReference type="Proteomes" id="UP000001685">
    <property type="component" value="Chromosome"/>
</dbReference>
<evidence type="ECO:0000313" key="2">
    <source>
        <dbReference type="EMBL" id="BAG19966.1"/>
    </source>
</evidence>
<reference evidence="3" key="1">
    <citation type="journal article" date="2008" name="J. Bacteriol.">
        <title>Genome sequence of the streptomycin-producing microorganism Streptomyces griseus IFO 13350.</title>
        <authorList>
            <person name="Ohnishi Y."/>
            <person name="Ishikawa J."/>
            <person name="Hara H."/>
            <person name="Suzuki H."/>
            <person name="Ikenoya M."/>
            <person name="Ikeda H."/>
            <person name="Yamashita A."/>
            <person name="Hattori M."/>
            <person name="Horinouchi S."/>
        </authorList>
    </citation>
    <scope>NUCLEOTIDE SEQUENCE [LARGE SCALE GENOMIC DNA]</scope>
    <source>
        <strain evidence="3">JCM 4626 / NBRC 13350</strain>
    </source>
</reference>
<dbReference type="PROSITE" id="PS51318">
    <property type="entry name" value="TAT"/>
    <property type="match status" value="1"/>
</dbReference>
<evidence type="ECO:0000313" key="3">
    <source>
        <dbReference type="Proteomes" id="UP000001685"/>
    </source>
</evidence>
<keyword evidence="1" id="KW-0732">Signal</keyword>
<gene>
    <name evidence="2" type="ordered locus">SGR_3137</name>
</gene>
<dbReference type="HOGENOM" id="CLU_086037_0_0_11"/>